<dbReference type="EMBL" id="JANUHA010000006">
    <property type="protein sequence ID" value="MCS0596906.1"/>
    <property type="molecule type" value="Genomic_DNA"/>
</dbReference>
<protein>
    <submittedName>
        <fullName evidence="2">PilZ domain-containing protein</fullName>
    </submittedName>
</protein>
<sequence>MFTEQRKTERKVLRTRAKVAMEGEAPVTGRTSDIGANGVSINLPDPLLVGQAGVVAFELLVDGKAVPISARAKALYCIFSGGEFKVGFQFLNLELNAMTAIARYLR</sequence>
<dbReference type="Gene3D" id="2.40.10.220">
    <property type="entry name" value="predicted glycosyltransferase like domains"/>
    <property type="match status" value="1"/>
</dbReference>
<evidence type="ECO:0000313" key="3">
    <source>
        <dbReference type="Proteomes" id="UP001206572"/>
    </source>
</evidence>
<dbReference type="SUPFAM" id="SSF141371">
    <property type="entry name" value="PilZ domain-like"/>
    <property type="match status" value="1"/>
</dbReference>
<reference evidence="2 3" key="1">
    <citation type="submission" date="2022-08" db="EMBL/GenBank/DDBJ databases">
        <title>Reclassification of Massilia species as members of the genera Telluria, Duganella, Pseudoduganella, Mokoshia gen. nov. and Zemynaea gen. nov. using orthogonal and non-orthogonal genome-based approaches.</title>
        <authorList>
            <person name="Bowman J.P."/>
        </authorList>
    </citation>
    <scope>NUCLEOTIDE SEQUENCE [LARGE SCALE GENOMIC DNA]</scope>
    <source>
        <strain evidence="2 3">JCM 31661</strain>
    </source>
</reference>
<evidence type="ECO:0000313" key="2">
    <source>
        <dbReference type="EMBL" id="MCS0596906.1"/>
    </source>
</evidence>
<evidence type="ECO:0000259" key="1">
    <source>
        <dbReference type="Pfam" id="PF07238"/>
    </source>
</evidence>
<proteinExistence type="predicted"/>
<accession>A0ABT2AL08</accession>
<feature type="domain" description="PilZ" evidence="1">
    <location>
        <begin position="4"/>
        <end position="105"/>
    </location>
</feature>
<dbReference type="Proteomes" id="UP001206572">
    <property type="component" value="Unassembled WGS sequence"/>
</dbReference>
<gene>
    <name evidence="2" type="ORF">NX780_11140</name>
</gene>
<dbReference type="InterPro" id="IPR009875">
    <property type="entry name" value="PilZ_domain"/>
</dbReference>
<organism evidence="2 3">
    <name type="scientific">Massilia agri</name>
    <dbReference type="NCBI Taxonomy" id="1886785"/>
    <lineage>
        <taxon>Bacteria</taxon>
        <taxon>Pseudomonadati</taxon>
        <taxon>Pseudomonadota</taxon>
        <taxon>Betaproteobacteria</taxon>
        <taxon>Burkholderiales</taxon>
        <taxon>Oxalobacteraceae</taxon>
        <taxon>Telluria group</taxon>
        <taxon>Massilia</taxon>
    </lineage>
</organism>
<name>A0ABT2AL08_9BURK</name>
<keyword evidence="3" id="KW-1185">Reference proteome</keyword>
<comment type="caution">
    <text evidence="2">The sequence shown here is derived from an EMBL/GenBank/DDBJ whole genome shotgun (WGS) entry which is preliminary data.</text>
</comment>
<dbReference type="RefSeq" id="WP_258827934.1">
    <property type="nucleotide sequence ID" value="NZ_JANUHA010000006.1"/>
</dbReference>
<dbReference type="Pfam" id="PF07238">
    <property type="entry name" value="PilZ"/>
    <property type="match status" value="1"/>
</dbReference>